<dbReference type="AlphaFoldDB" id="A0A552UXC8"/>
<dbReference type="InterPro" id="IPR006118">
    <property type="entry name" value="Recombinase_CS"/>
</dbReference>
<keyword evidence="4" id="KW-0233">DNA recombination</keyword>
<organism evidence="8 9">
    <name type="scientific">Criibacterium bergeronii</name>
    <dbReference type="NCBI Taxonomy" id="1871336"/>
    <lineage>
        <taxon>Bacteria</taxon>
        <taxon>Bacillati</taxon>
        <taxon>Bacillota</taxon>
        <taxon>Clostridia</taxon>
        <taxon>Peptostreptococcales</taxon>
        <taxon>Filifactoraceae</taxon>
        <taxon>Criibacterium</taxon>
    </lineage>
</organism>
<sequence>MKFGYLRVSTKEQNEARQIAELIKYVDTQNIFIDKSSGKNFDRPQYKILKDKARSGDEIYFKELDRLGRNKKQIKEELEYYKKNDIIVRFLDIPTTLMQFETFGEMQKSIMEMVNTILIEVLSTQAEAEYKKIKTRQKEGIQIAKENGNYEKCGRPKTEIDKNFVFLYNQYKNKKITGVDFAKMMNYSRATLYNKINEYEKQMCL</sequence>
<evidence type="ECO:0000256" key="4">
    <source>
        <dbReference type="ARBA" id="ARBA00023172"/>
    </source>
</evidence>
<evidence type="ECO:0000256" key="2">
    <source>
        <dbReference type="ARBA" id="ARBA00022908"/>
    </source>
</evidence>
<dbReference type="GO" id="GO:0003677">
    <property type="term" value="F:DNA binding"/>
    <property type="evidence" value="ECO:0007669"/>
    <property type="project" value="UniProtKB-KW"/>
</dbReference>
<evidence type="ECO:0000256" key="5">
    <source>
        <dbReference type="PIRSR" id="PIRSR606118-50"/>
    </source>
</evidence>
<keyword evidence="2" id="KW-0229">DNA integration</keyword>
<accession>A0A552UXC8</accession>
<dbReference type="RefSeq" id="WP_144398810.1">
    <property type="nucleotide sequence ID" value="NZ_VJXW01000023.1"/>
</dbReference>
<dbReference type="CDD" id="cd03768">
    <property type="entry name" value="SR_ResInv"/>
    <property type="match status" value="1"/>
</dbReference>
<dbReference type="PROSITE" id="PS00397">
    <property type="entry name" value="RECOMBINASES_1"/>
    <property type="match status" value="1"/>
</dbReference>
<evidence type="ECO:0000256" key="6">
    <source>
        <dbReference type="PROSITE-ProRule" id="PRU10137"/>
    </source>
</evidence>
<dbReference type="InterPro" id="IPR036162">
    <property type="entry name" value="Resolvase-like_N_sf"/>
</dbReference>
<dbReference type="InterPro" id="IPR006119">
    <property type="entry name" value="Resolv_N"/>
</dbReference>
<name>A0A552UXC8_9FIRM</name>
<comment type="caution">
    <text evidence="8">The sequence shown here is derived from an EMBL/GenBank/DDBJ whole genome shotgun (WGS) entry which is preliminary data.</text>
</comment>
<dbReference type="GO" id="GO:0000150">
    <property type="term" value="F:DNA strand exchange activity"/>
    <property type="evidence" value="ECO:0007669"/>
    <property type="project" value="InterPro"/>
</dbReference>
<evidence type="ECO:0000256" key="1">
    <source>
        <dbReference type="ARBA" id="ARBA00009913"/>
    </source>
</evidence>
<dbReference type="SUPFAM" id="SSF53041">
    <property type="entry name" value="Resolvase-like"/>
    <property type="match status" value="1"/>
</dbReference>
<evidence type="ECO:0000313" key="9">
    <source>
        <dbReference type="Proteomes" id="UP000319424"/>
    </source>
</evidence>
<dbReference type="Proteomes" id="UP000319424">
    <property type="component" value="Unassembled WGS sequence"/>
</dbReference>
<evidence type="ECO:0000259" key="7">
    <source>
        <dbReference type="PROSITE" id="PS51736"/>
    </source>
</evidence>
<feature type="active site" description="O-(5'-phospho-DNA)-serine intermediate" evidence="5 6">
    <location>
        <position position="9"/>
    </location>
</feature>
<dbReference type="GO" id="GO:0015074">
    <property type="term" value="P:DNA integration"/>
    <property type="evidence" value="ECO:0007669"/>
    <property type="project" value="UniProtKB-KW"/>
</dbReference>
<dbReference type="Gene3D" id="3.40.50.1390">
    <property type="entry name" value="Resolvase, N-terminal catalytic domain"/>
    <property type="match status" value="1"/>
</dbReference>
<dbReference type="PANTHER" id="PTHR30461">
    <property type="entry name" value="DNA-INVERTASE FROM LAMBDOID PROPHAGE"/>
    <property type="match status" value="1"/>
</dbReference>
<keyword evidence="3" id="KW-0238">DNA-binding</keyword>
<proteinExistence type="inferred from homology"/>
<evidence type="ECO:0000256" key="3">
    <source>
        <dbReference type="ARBA" id="ARBA00023125"/>
    </source>
</evidence>
<dbReference type="PROSITE" id="PS51736">
    <property type="entry name" value="RECOMBINASES_3"/>
    <property type="match status" value="1"/>
</dbReference>
<dbReference type="EMBL" id="VJXW01000023">
    <property type="protein sequence ID" value="TRW22891.1"/>
    <property type="molecule type" value="Genomic_DNA"/>
</dbReference>
<feature type="domain" description="Resolvase/invertase-type recombinase catalytic" evidence="7">
    <location>
        <begin position="1"/>
        <end position="148"/>
    </location>
</feature>
<dbReference type="SMART" id="SM00857">
    <property type="entry name" value="Resolvase"/>
    <property type="match status" value="1"/>
</dbReference>
<dbReference type="OrthoDB" id="9797501at2"/>
<reference evidence="8 9" key="1">
    <citation type="submission" date="2019-07" db="EMBL/GenBank/DDBJ databases">
        <title>Criibacterium bergeronii gen. nov., sp. nov. isolated from human clinical samples.</title>
        <authorList>
            <person name="Maheux A.F."/>
            <person name="Boudreau D.K."/>
            <person name="Berube E."/>
            <person name="Brodeur S."/>
            <person name="Bernard K.A."/>
            <person name="Abed J.Y."/>
            <person name="Ducrey E."/>
            <person name="Guay E.F."/>
            <person name="Raymond F."/>
            <person name="Corbeil J."/>
            <person name="Domingo M.-C."/>
            <person name="Roy P.H."/>
            <person name="Boissinot M."/>
            <person name="Tocheva E.I."/>
            <person name="Omar R.F."/>
        </authorList>
    </citation>
    <scope>NUCLEOTIDE SEQUENCE [LARGE SCALE GENOMIC DNA]</scope>
    <source>
        <strain evidence="8 9">CCRI-24246</strain>
    </source>
</reference>
<evidence type="ECO:0000313" key="8">
    <source>
        <dbReference type="EMBL" id="TRW22891.1"/>
    </source>
</evidence>
<dbReference type="Pfam" id="PF00239">
    <property type="entry name" value="Resolvase"/>
    <property type="match status" value="1"/>
</dbReference>
<comment type="similarity">
    <text evidence="1">Belongs to the site-specific recombinase resolvase family.</text>
</comment>
<gene>
    <name evidence="8" type="ORF">FL857_10805</name>
</gene>
<dbReference type="InterPro" id="IPR050639">
    <property type="entry name" value="SSR_resolvase"/>
</dbReference>
<dbReference type="PANTHER" id="PTHR30461:SF26">
    <property type="entry name" value="RESOLVASE HOMOLOG YNEB"/>
    <property type="match status" value="1"/>
</dbReference>
<protein>
    <submittedName>
        <fullName evidence="8">Recombinase family protein</fullName>
    </submittedName>
</protein>